<organism evidence="1 2">
    <name type="scientific">Schistosoma mattheei</name>
    <dbReference type="NCBI Taxonomy" id="31246"/>
    <lineage>
        <taxon>Eukaryota</taxon>
        <taxon>Metazoa</taxon>
        <taxon>Spiralia</taxon>
        <taxon>Lophotrochozoa</taxon>
        <taxon>Platyhelminthes</taxon>
        <taxon>Trematoda</taxon>
        <taxon>Digenea</taxon>
        <taxon>Strigeidida</taxon>
        <taxon>Schistosomatoidea</taxon>
        <taxon>Schistosomatidae</taxon>
        <taxon>Schistosoma</taxon>
    </lineage>
</organism>
<dbReference type="Proteomes" id="UP000269396">
    <property type="component" value="Unassembled WGS sequence"/>
</dbReference>
<dbReference type="AlphaFoldDB" id="A0A183PL84"/>
<reference evidence="1 2" key="1">
    <citation type="submission" date="2018-11" db="EMBL/GenBank/DDBJ databases">
        <authorList>
            <consortium name="Pathogen Informatics"/>
        </authorList>
    </citation>
    <scope>NUCLEOTIDE SEQUENCE [LARGE SCALE GENOMIC DNA]</scope>
    <source>
        <strain>Denwood</strain>
        <strain evidence="2">Zambia</strain>
    </source>
</reference>
<sequence>MYRSVCLTLSLLHDHGDWRRLVQIFHQLRKQPPEEKRGFLGEGDRVYLARRAFNLIQPTLLNWLTQLSLSLANKISEQISKDHTFVFSSDISCITSQGFLTNEILTQIYRLHCVSYSRNSSSSSCSSSSTTTTNTTSGVLDSTLNSLNSSLYSPTTTNNVSSTTANTTTISGTSTLLDVNTTLAAEISGYASVLQLAYRLCPTVWDSRGPLVPLDWILQRCSELASSRSQIGLADSSSK</sequence>
<evidence type="ECO:0000313" key="1">
    <source>
        <dbReference type="EMBL" id="VDP67755.1"/>
    </source>
</evidence>
<dbReference type="STRING" id="31246.A0A183PL84"/>
<keyword evidence="2" id="KW-1185">Reference proteome</keyword>
<proteinExistence type="predicted"/>
<gene>
    <name evidence="1" type="ORF">SMTD_LOCUS15119</name>
</gene>
<name>A0A183PL84_9TREM</name>
<accession>A0A183PL84</accession>
<protein>
    <submittedName>
        <fullName evidence="1">Uncharacterized protein</fullName>
    </submittedName>
</protein>
<evidence type="ECO:0000313" key="2">
    <source>
        <dbReference type="Proteomes" id="UP000269396"/>
    </source>
</evidence>
<dbReference type="EMBL" id="UZAL01035454">
    <property type="protein sequence ID" value="VDP67755.1"/>
    <property type="molecule type" value="Genomic_DNA"/>
</dbReference>